<keyword evidence="3" id="KW-0328">Glycosyltransferase</keyword>
<evidence type="ECO:0000259" key="2">
    <source>
        <dbReference type="Pfam" id="PF13439"/>
    </source>
</evidence>
<dbReference type="Gene3D" id="3.40.50.2000">
    <property type="entry name" value="Glycogen Phosphorylase B"/>
    <property type="match status" value="2"/>
</dbReference>
<evidence type="ECO:0000313" key="3">
    <source>
        <dbReference type="EMBL" id="MBB5712151.1"/>
    </source>
</evidence>
<proteinExistence type="predicted"/>
<dbReference type="Pfam" id="PF13439">
    <property type="entry name" value="Glyco_transf_4"/>
    <property type="match status" value="1"/>
</dbReference>
<gene>
    <name evidence="3" type="ORF">FHT02_003408</name>
</gene>
<dbReference type="PANTHER" id="PTHR45947:SF3">
    <property type="entry name" value="SULFOQUINOVOSYL TRANSFERASE SQD2"/>
    <property type="match status" value="1"/>
</dbReference>
<name>A0A840YRC2_9SPHN</name>
<feature type="domain" description="Glycosyl transferase family 1" evidence="1">
    <location>
        <begin position="185"/>
        <end position="336"/>
    </location>
</feature>
<dbReference type="Proteomes" id="UP000527143">
    <property type="component" value="Unassembled WGS sequence"/>
</dbReference>
<accession>A0A840YRC2</accession>
<dbReference type="InterPro" id="IPR050194">
    <property type="entry name" value="Glycosyltransferase_grp1"/>
</dbReference>
<dbReference type="SUPFAM" id="SSF53756">
    <property type="entry name" value="UDP-Glycosyltransferase/glycogen phosphorylase"/>
    <property type="match status" value="1"/>
</dbReference>
<dbReference type="PANTHER" id="PTHR45947">
    <property type="entry name" value="SULFOQUINOVOSYL TRANSFERASE SQD2"/>
    <property type="match status" value="1"/>
</dbReference>
<feature type="domain" description="Glycosyltransferase subfamily 4-like N-terminal" evidence="2">
    <location>
        <begin position="8"/>
        <end position="170"/>
    </location>
</feature>
<evidence type="ECO:0000259" key="1">
    <source>
        <dbReference type="Pfam" id="PF00534"/>
    </source>
</evidence>
<dbReference type="Pfam" id="PF00534">
    <property type="entry name" value="Glycos_transf_1"/>
    <property type="match status" value="1"/>
</dbReference>
<dbReference type="InterPro" id="IPR001296">
    <property type="entry name" value="Glyco_trans_1"/>
</dbReference>
<dbReference type="EMBL" id="JACIJF010000013">
    <property type="protein sequence ID" value="MBB5712151.1"/>
    <property type="molecule type" value="Genomic_DNA"/>
</dbReference>
<dbReference type="CDD" id="cd03801">
    <property type="entry name" value="GT4_PimA-like"/>
    <property type="match status" value="1"/>
</dbReference>
<dbReference type="InterPro" id="IPR028098">
    <property type="entry name" value="Glyco_trans_4-like_N"/>
</dbReference>
<sequence length="363" mass="39494">MRQYHPVIGGLENTVASLIDALRAQGVQGSVVTLNRNFQDHKTRLEANSEINGFPVTRIPYFGSSRYPIAPRVLATLKGADIVHVHGVDFFFDYLASTRRIHGKHLVASTHGGFFHTTFANHLKKAYFNTITRASSRSYETIIGSSDNDAAMFQKVAPNNTVSIENGVDVGKWHNCASSTPTTSLLALGRFSSNKALPDLIAIVSSLGAPWRLIVAGQNSDLTGDELRVMAEAHGVADRVQVHVGLNESEIRSLIARATYLTSASRYEGFGLTAVEGLSAGLIPILNDIPPFQKVISNAGVGSIANMSKPSEAAQLIRDLHEDVTRSFSKMREKAIQASMPFSWESVASRFAYEYAKIMSKNG</sequence>
<evidence type="ECO:0000313" key="4">
    <source>
        <dbReference type="Proteomes" id="UP000527143"/>
    </source>
</evidence>
<organism evidence="3 4">
    <name type="scientific">Sphingomonas xinjiangensis</name>
    <dbReference type="NCBI Taxonomy" id="643568"/>
    <lineage>
        <taxon>Bacteria</taxon>
        <taxon>Pseudomonadati</taxon>
        <taxon>Pseudomonadota</taxon>
        <taxon>Alphaproteobacteria</taxon>
        <taxon>Sphingomonadales</taxon>
        <taxon>Sphingomonadaceae</taxon>
        <taxon>Sphingomonas</taxon>
    </lineage>
</organism>
<dbReference type="GO" id="GO:0016757">
    <property type="term" value="F:glycosyltransferase activity"/>
    <property type="evidence" value="ECO:0007669"/>
    <property type="project" value="UniProtKB-KW"/>
</dbReference>
<reference evidence="3 4" key="1">
    <citation type="submission" date="2020-08" db="EMBL/GenBank/DDBJ databases">
        <title>Genomic Encyclopedia of Type Strains, Phase IV (KMG-IV): sequencing the most valuable type-strain genomes for metagenomic binning, comparative biology and taxonomic classification.</title>
        <authorList>
            <person name="Goeker M."/>
        </authorList>
    </citation>
    <scope>NUCLEOTIDE SEQUENCE [LARGE SCALE GENOMIC DNA]</scope>
    <source>
        <strain evidence="3 4">DSM 26736</strain>
    </source>
</reference>
<keyword evidence="4" id="KW-1185">Reference proteome</keyword>
<protein>
    <submittedName>
        <fullName evidence="3">Alpha-1,3-mannosyltransferase</fullName>
        <ecNumber evidence="3">2.4.1.252</ecNumber>
    </submittedName>
</protein>
<keyword evidence="3" id="KW-0808">Transferase</keyword>
<dbReference type="AlphaFoldDB" id="A0A840YRC2"/>
<dbReference type="EC" id="2.4.1.252" evidence="3"/>
<comment type="caution">
    <text evidence="3">The sequence shown here is derived from an EMBL/GenBank/DDBJ whole genome shotgun (WGS) entry which is preliminary data.</text>
</comment>